<protein>
    <submittedName>
        <fullName evidence="2">Uncharacterized protein</fullName>
    </submittedName>
</protein>
<proteinExistence type="predicted"/>
<reference evidence="2 3" key="1">
    <citation type="submission" date="2009-09" db="EMBL/GenBank/DDBJ databases">
        <authorList>
            <person name="Weinstock G."/>
            <person name="Sodergren E."/>
            <person name="Clifton S."/>
            <person name="Fulton L."/>
            <person name="Fulton B."/>
            <person name="Courtney L."/>
            <person name="Fronick C."/>
            <person name="Harrison M."/>
            <person name="Strong C."/>
            <person name="Farmer C."/>
            <person name="Delahaunty K."/>
            <person name="Markovic C."/>
            <person name="Hall O."/>
            <person name="Minx P."/>
            <person name="Tomlinson C."/>
            <person name="Mitreva M."/>
            <person name="Nelson J."/>
            <person name="Hou S."/>
            <person name="Wollam A."/>
            <person name="Pepin K.H."/>
            <person name="Johnson M."/>
            <person name="Bhonagiri V."/>
            <person name="Nash W.E."/>
            <person name="Warren W."/>
            <person name="Chinwalla A."/>
            <person name="Mardis E.R."/>
            <person name="Wilson R.K."/>
        </authorList>
    </citation>
    <scope>NUCLEOTIDE SEQUENCE [LARGE SCALE GENOMIC DNA]</scope>
    <source>
        <strain evidence="3">ATCC 35185 / DSM 20758 / VPI D19B-28</strain>
    </source>
</reference>
<name>C9LTY3_SELS3</name>
<organism evidence="2 3">
    <name type="scientific">Selenomonas sputigena (strain ATCC 35185 / DSM 20758 / CCUG 44933 / VPI D19B-28)</name>
    <dbReference type="NCBI Taxonomy" id="546271"/>
    <lineage>
        <taxon>Bacteria</taxon>
        <taxon>Bacillati</taxon>
        <taxon>Bacillota</taxon>
        <taxon>Negativicutes</taxon>
        <taxon>Selenomonadales</taxon>
        <taxon>Selenomonadaceae</taxon>
        <taxon>Selenomonas</taxon>
    </lineage>
</organism>
<dbReference type="EMBL" id="ACKP02000015">
    <property type="protein sequence ID" value="EEX77514.1"/>
    <property type="molecule type" value="Genomic_DNA"/>
</dbReference>
<evidence type="ECO:0000313" key="3">
    <source>
        <dbReference type="Proteomes" id="UP000003505"/>
    </source>
</evidence>
<evidence type="ECO:0000313" key="2">
    <source>
        <dbReference type="EMBL" id="EEX77514.1"/>
    </source>
</evidence>
<dbReference type="Proteomes" id="UP000003505">
    <property type="component" value="Unassembled WGS sequence"/>
</dbReference>
<gene>
    <name evidence="2" type="ORF">SELSPUOL_00788</name>
</gene>
<comment type="caution">
    <text evidence="2">The sequence shown here is derived from an EMBL/GenBank/DDBJ whole genome shotgun (WGS) entry which is preliminary data.</text>
</comment>
<evidence type="ECO:0000256" key="1">
    <source>
        <dbReference type="SAM" id="MobiDB-lite"/>
    </source>
</evidence>
<dbReference type="AlphaFoldDB" id="C9LTY3"/>
<feature type="region of interest" description="Disordered" evidence="1">
    <location>
        <begin position="1"/>
        <end position="21"/>
    </location>
</feature>
<sequence length="67" mass="7737">MMPLGNWEGEEDEDAEPEELPARSAVIIPARDRKAWLVFRAPFCSLAKRLFICLDESDGRRWMEGVE</sequence>
<accession>C9LTY3</accession>
<feature type="compositionally biased region" description="Acidic residues" evidence="1">
    <location>
        <begin position="8"/>
        <end position="19"/>
    </location>
</feature>